<evidence type="ECO:0000313" key="5">
    <source>
        <dbReference type="Proteomes" id="UP000230731"/>
    </source>
</evidence>
<accession>A0A2M6WYK1</accession>
<keyword evidence="1" id="KW-0732">Signal</keyword>
<feature type="coiled-coil region" evidence="2">
    <location>
        <begin position="1"/>
        <end position="102"/>
    </location>
</feature>
<evidence type="ECO:0000259" key="3">
    <source>
        <dbReference type="Pfam" id="PF24568"/>
    </source>
</evidence>
<protein>
    <recommendedName>
        <fullName evidence="3">Peptidoglycan hydrolase PcsB coiled-coil domain-containing protein</fullName>
    </recommendedName>
</protein>
<evidence type="ECO:0000313" key="4">
    <source>
        <dbReference type="EMBL" id="PIT97859.1"/>
    </source>
</evidence>
<dbReference type="Pfam" id="PF24568">
    <property type="entry name" value="CC_PcsB"/>
    <property type="match status" value="1"/>
</dbReference>
<proteinExistence type="predicted"/>
<feature type="domain" description="Peptidoglycan hydrolase PcsB coiled-coil" evidence="3">
    <location>
        <begin position="78"/>
        <end position="150"/>
    </location>
</feature>
<dbReference type="SUPFAM" id="SSF53955">
    <property type="entry name" value="Lysozyme-like"/>
    <property type="match status" value="1"/>
</dbReference>
<dbReference type="Gene3D" id="6.10.250.3150">
    <property type="match status" value="1"/>
</dbReference>
<reference evidence="5" key="1">
    <citation type="submission" date="2017-09" db="EMBL/GenBank/DDBJ databases">
        <title>Depth-based differentiation of microbial function through sediment-hosted aquifers and enrichment of novel symbionts in the deep terrestrial subsurface.</title>
        <authorList>
            <person name="Probst A.J."/>
            <person name="Ladd B."/>
            <person name="Jarett J.K."/>
            <person name="Geller-Mcgrath D.E."/>
            <person name="Sieber C.M.K."/>
            <person name="Emerson J.B."/>
            <person name="Anantharaman K."/>
            <person name="Thomas B.C."/>
            <person name="Malmstrom R."/>
            <person name="Stieglmeier M."/>
            <person name="Klingl A."/>
            <person name="Woyke T."/>
            <person name="Ryan C.M."/>
            <person name="Banfield J.F."/>
        </authorList>
    </citation>
    <scope>NUCLEOTIDE SEQUENCE [LARGE SCALE GENOMIC DNA]</scope>
</reference>
<dbReference type="AlphaFoldDB" id="A0A2M6WYK1"/>
<evidence type="ECO:0000256" key="1">
    <source>
        <dbReference type="ARBA" id="ARBA00022729"/>
    </source>
</evidence>
<dbReference type="Gene3D" id="1.10.530.10">
    <property type="match status" value="1"/>
</dbReference>
<dbReference type="InterPro" id="IPR057309">
    <property type="entry name" value="PcsB_CC"/>
</dbReference>
<feature type="coiled-coil region" evidence="2">
    <location>
        <begin position="127"/>
        <end position="158"/>
    </location>
</feature>
<keyword evidence="2" id="KW-0175">Coiled coil</keyword>
<dbReference type="EMBL" id="PEZP01000042">
    <property type="protein sequence ID" value="PIT97859.1"/>
    <property type="molecule type" value="Genomic_DNA"/>
</dbReference>
<dbReference type="InterPro" id="IPR023346">
    <property type="entry name" value="Lysozyme-like_dom_sf"/>
</dbReference>
<organism evidence="4 5">
    <name type="scientific">Candidatus Andersenbacteria bacterium CG10_big_fil_rev_8_21_14_0_10_54_11</name>
    <dbReference type="NCBI Taxonomy" id="1974485"/>
    <lineage>
        <taxon>Bacteria</taxon>
        <taxon>Candidatus Anderseniibacteriota</taxon>
    </lineage>
</organism>
<name>A0A2M6WYK1_9BACT</name>
<evidence type="ECO:0000256" key="2">
    <source>
        <dbReference type="SAM" id="Coils"/>
    </source>
</evidence>
<comment type="caution">
    <text evidence="4">The sequence shown here is derived from an EMBL/GenBank/DDBJ whole genome shotgun (WGS) entry which is preliminary data.</text>
</comment>
<dbReference type="Proteomes" id="UP000230731">
    <property type="component" value="Unassembled WGS sequence"/>
</dbReference>
<sequence length="397" mass="44583">MQHNQAELAAKQAELAALEQKIKDFEQKEDSAAAQAELAGQKAKRLQQEVAATRLILRQTELSINNTEASIQETETAISDRTERIERMRETLRETLRELYERRDVSFIDVMLGEQTLSQFIAERDAFAELQSAVQQLMNQLKREQADLEAQGKQLAERSQELYRLKEAQGFQQGQLTSRQREQERFQQLKTKEQSRYEQQAAEARDAQQEIKQDIFTLKGVGLQIAANDAYSAARYASALTGVRPALLLAVLKVETNVGEKLGSGRFPDDMHPQSRDAFIRITRALGLDPAVAPISARPRSYQGWGGAMGPGQFMPATWETIAVRVGQKMNKPVPDPYELVDSFVATGVMLADRGGATRDGEFEAVSRYLAGPNWMYHAWYGNRVLAVAAEYEKEGL</sequence>
<gene>
    <name evidence="4" type="ORF">COT71_03745</name>
</gene>